<dbReference type="GO" id="GO:0005886">
    <property type="term" value="C:plasma membrane"/>
    <property type="evidence" value="ECO:0007669"/>
    <property type="project" value="TreeGrafter"/>
</dbReference>
<dbReference type="Proteomes" id="UP000383932">
    <property type="component" value="Unassembled WGS sequence"/>
</dbReference>
<keyword evidence="7 11" id="KW-0472">Membrane</keyword>
<feature type="transmembrane region" description="Helical" evidence="11">
    <location>
        <begin position="167"/>
        <end position="187"/>
    </location>
</feature>
<feature type="transmembrane region" description="Helical" evidence="11">
    <location>
        <begin position="224"/>
        <end position="241"/>
    </location>
</feature>
<keyword evidence="3 9" id="KW-0813">Transport</keyword>
<dbReference type="PANTHER" id="PTHR43829:SF9">
    <property type="entry name" value="AQUAPORIN-9"/>
    <property type="match status" value="1"/>
</dbReference>
<evidence type="ECO:0000256" key="7">
    <source>
        <dbReference type="ARBA" id="ARBA00023136"/>
    </source>
</evidence>
<evidence type="ECO:0000256" key="4">
    <source>
        <dbReference type="ARBA" id="ARBA00022692"/>
    </source>
</evidence>
<dbReference type="PRINTS" id="PR02019">
    <property type="entry name" value="AQUAPORIN7"/>
</dbReference>
<evidence type="ECO:0000256" key="2">
    <source>
        <dbReference type="ARBA" id="ARBA00006175"/>
    </source>
</evidence>
<feature type="region of interest" description="Disordered" evidence="10">
    <location>
        <begin position="1"/>
        <end position="34"/>
    </location>
</feature>
<keyword evidence="13" id="KW-1185">Reference proteome</keyword>
<gene>
    <name evidence="12" type="ORF">CTheo_3375</name>
</gene>
<evidence type="ECO:0000256" key="11">
    <source>
        <dbReference type="SAM" id="Phobius"/>
    </source>
</evidence>
<evidence type="ECO:0000256" key="9">
    <source>
        <dbReference type="RuleBase" id="RU000477"/>
    </source>
</evidence>
<comment type="similarity">
    <text evidence="2 9">Belongs to the MIP/aquaporin (TC 1.A.8) family.</text>
</comment>
<evidence type="ECO:0000256" key="10">
    <source>
        <dbReference type="SAM" id="MobiDB-lite"/>
    </source>
</evidence>
<dbReference type="EMBL" id="SSOP01000043">
    <property type="protein sequence ID" value="KAB5593212.1"/>
    <property type="molecule type" value="Genomic_DNA"/>
</dbReference>
<feature type="transmembrane region" description="Helical" evidence="11">
    <location>
        <begin position="87"/>
        <end position="106"/>
    </location>
</feature>
<dbReference type="InterPro" id="IPR000425">
    <property type="entry name" value="MIP"/>
</dbReference>
<name>A0A5N5QN44_9AGAM</name>
<sequence>MSYNPHRDPNLTSGELGIFEQYSPPLKGSSPSKSDYMHNTHAEIELESQRIEDQLNIGKEYDHITDFPNKWARLRCGHQMREPVDEFLGTMILLVFGTGVDCQVVLSGNAAVSSSQKGGYLSISFGWAIGVALGVWVSGGISGGHLNPAVTLVQAIFRGFPWKKVPIYILAQTFGAFTGSGLVYANYYRAIDLFEGGAGVRTVPGTASLFTTFAADYLSDAQCFFSEFLGTAILLIVVLAITDKRNGPPPDGLVPLALFLTILGEGACLGMQTAYRGQYWIYTPIVSAGHGLNQPRGQTDTLFQLGPIIGAIVGAIIYDAFVFTGSESIFNTPCRDVGVCHCHMMQTPAARRGEPVPPGMDKA</sequence>
<keyword evidence="6 11" id="KW-1133">Transmembrane helix</keyword>
<evidence type="ECO:0000256" key="1">
    <source>
        <dbReference type="ARBA" id="ARBA00004141"/>
    </source>
</evidence>
<dbReference type="Pfam" id="PF00230">
    <property type="entry name" value="MIP"/>
    <property type="match status" value="1"/>
</dbReference>
<evidence type="ECO:0000313" key="12">
    <source>
        <dbReference type="EMBL" id="KAB5593212.1"/>
    </source>
</evidence>
<comment type="subcellular location">
    <subcellularLocation>
        <location evidence="1">Membrane</location>
        <topology evidence="1">Multi-pass membrane protein</topology>
    </subcellularLocation>
</comment>
<dbReference type="InterPro" id="IPR023271">
    <property type="entry name" value="Aquaporin-like"/>
</dbReference>
<keyword evidence="5" id="KW-0677">Repeat</keyword>
<dbReference type="OrthoDB" id="3222at2759"/>
<protein>
    <submittedName>
        <fullName evidence="12">Membrane protein</fullName>
    </submittedName>
</protein>
<dbReference type="GO" id="GO:0015254">
    <property type="term" value="F:glycerol channel activity"/>
    <property type="evidence" value="ECO:0007669"/>
    <property type="project" value="TreeGrafter"/>
</dbReference>
<accession>A0A5N5QN44</accession>
<proteinExistence type="inferred from homology"/>
<dbReference type="GO" id="GO:0015250">
    <property type="term" value="F:water channel activity"/>
    <property type="evidence" value="ECO:0007669"/>
    <property type="project" value="TreeGrafter"/>
</dbReference>
<feature type="transmembrane region" description="Helical" evidence="11">
    <location>
        <begin position="253"/>
        <end position="275"/>
    </location>
</feature>
<evidence type="ECO:0000256" key="3">
    <source>
        <dbReference type="ARBA" id="ARBA00022448"/>
    </source>
</evidence>
<dbReference type="AlphaFoldDB" id="A0A5N5QN44"/>
<evidence type="ECO:0000256" key="6">
    <source>
        <dbReference type="ARBA" id="ARBA00022989"/>
    </source>
</evidence>
<dbReference type="SUPFAM" id="SSF81338">
    <property type="entry name" value="Aquaporin-like"/>
    <property type="match status" value="1"/>
</dbReference>
<dbReference type="CDD" id="cd00333">
    <property type="entry name" value="MIP"/>
    <property type="match status" value="1"/>
</dbReference>
<feature type="transmembrane region" description="Helical" evidence="11">
    <location>
        <begin position="302"/>
        <end position="323"/>
    </location>
</feature>
<keyword evidence="4 9" id="KW-0812">Transmembrane</keyword>
<feature type="transmembrane region" description="Helical" evidence="11">
    <location>
        <begin position="118"/>
        <end position="137"/>
    </location>
</feature>
<evidence type="ECO:0000256" key="5">
    <source>
        <dbReference type="ARBA" id="ARBA00022737"/>
    </source>
</evidence>
<comment type="caution">
    <text evidence="12">The sequence shown here is derived from an EMBL/GenBank/DDBJ whole genome shotgun (WGS) entry which is preliminary data.</text>
</comment>
<reference evidence="12 13" key="1">
    <citation type="journal article" date="2019" name="Fungal Biol. Biotechnol.">
        <title>Draft genome sequence of fastidious pathogen Ceratobasidium theobromae, which causes vascular-streak dieback in Theobroma cacao.</title>
        <authorList>
            <person name="Ali S.S."/>
            <person name="Asman A."/>
            <person name="Shao J."/>
            <person name="Firmansyah A.P."/>
            <person name="Susilo A.W."/>
            <person name="Rosmana A."/>
            <person name="McMahon P."/>
            <person name="Junaid M."/>
            <person name="Guest D."/>
            <person name="Kheng T.Y."/>
            <person name="Meinhardt L.W."/>
            <person name="Bailey B.A."/>
        </authorList>
    </citation>
    <scope>NUCLEOTIDE SEQUENCE [LARGE SCALE GENOMIC DNA]</scope>
    <source>
        <strain evidence="12 13">CT2</strain>
    </source>
</reference>
<evidence type="ECO:0000313" key="13">
    <source>
        <dbReference type="Proteomes" id="UP000383932"/>
    </source>
</evidence>
<comment type="catalytic activity">
    <reaction evidence="8">
        <text>H2O(in) = H2O(out)</text>
        <dbReference type="Rhea" id="RHEA:29667"/>
        <dbReference type="ChEBI" id="CHEBI:15377"/>
    </reaction>
</comment>
<dbReference type="InterPro" id="IPR050363">
    <property type="entry name" value="MIP/Aquaporin"/>
</dbReference>
<dbReference type="PANTHER" id="PTHR43829">
    <property type="entry name" value="AQUAPORIN OR AQUAGLYCEROPORIN RELATED"/>
    <property type="match status" value="1"/>
</dbReference>
<evidence type="ECO:0000256" key="8">
    <source>
        <dbReference type="ARBA" id="ARBA00034651"/>
    </source>
</evidence>
<feature type="compositionally biased region" description="Low complexity" evidence="10">
    <location>
        <begin position="23"/>
        <end position="34"/>
    </location>
</feature>
<dbReference type="Gene3D" id="1.20.1080.10">
    <property type="entry name" value="Glycerol uptake facilitator protein"/>
    <property type="match status" value="1"/>
</dbReference>
<dbReference type="PRINTS" id="PR00783">
    <property type="entry name" value="MINTRINSICP"/>
</dbReference>
<organism evidence="12 13">
    <name type="scientific">Ceratobasidium theobromae</name>
    <dbReference type="NCBI Taxonomy" id="1582974"/>
    <lineage>
        <taxon>Eukaryota</taxon>
        <taxon>Fungi</taxon>
        <taxon>Dikarya</taxon>
        <taxon>Basidiomycota</taxon>
        <taxon>Agaricomycotina</taxon>
        <taxon>Agaricomycetes</taxon>
        <taxon>Cantharellales</taxon>
        <taxon>Ceratobasidiaceae</taxon>
        <taxon>Ceratobasidium</taxon>
    </lineage>
</organism>